<reference evidence="1 2" key="1">
    <citation type="journal article" date="2014" name="Agronomy (Basel)">
        <title>A Draft Genome Sequence for Ensete ventricosum, the Drought-Tolerant Tree Against Hunger.</title>
        <authorList>
            <person name="Harrison J."/>
            <person name="Moore K.A."/>
            <person name="Paszkiewicz K."/>
            <person name="Jones T."/>
            <person name="Grant M."/>
            <person name="Ambacheew D."/>
            <person name="Muzemil S."/>
            <person name="Studholme D.J."/>
        </authorList>
    </citation>
    <scope>NUCLEOTIDE SEQUENCE [LARGE SCALE GENOMIC DNA]</scope>
</reference>
<protein>
    <submittedName>
        <fullName evidence="1">Uncharacterized protein</fullName>
    </submittedName>
</protein>
<accession>A0A426YJ26</accession>
<gene>
    <name evidence="1" type="ORF">B296_00048209</name>
</gene>
<comment type="caution">
    <text evidence="1">The sequence shown here is derived from an EMBL/GenBank/DDBJ whole genome shotgun (WGS) entry which is preliminary data.</text>
</comment>
<proteinExistence type="predicted"/>
<evidence type="ECO:0000313" key="1">
    <source>
        <dbReference type="EMBL" id="RRT51752.1"/>
    </source>
</evidence>
<dbReference type="Proteomes" id="UP000287651">
    <property type="component" value="Unassembled WGS sequence"/>
</dbReference>
<organism evidence="1 2">
    <name type="scientific">Ensete ventricosum</name>
    <name type="common">Abyssinian banana</name>
    <name type="synonym">Musa ensete</name>
    <dbReference type="NCBI Taxonomy" id="4639"/>
    <lineage>
        <taxon>Eukaryota</taxon>
        <taxon>Viridiplantae</taxon>
        <taxon>Streptophyta</taxon>
        <taxon>Embryophyta</taxon>
        <taxon>Tracheophyta</taxon>
        <taxon>Spermatophyta</taxon>
        <taxon>Magnoliopsida</taxon>
        <taxon>Liliopsida</taxon>
        <taxon>Zingiberales</taxon>
        <taxon>Musaceae</taxon>
        <taxon>Ensete</taxon>
    </lineage>
</organism>
<evidence type="ECO:0000313" key="2">
    <source>
        <dbReference type="Proteomes" id="UP000287651"/>
    </source>
</evidence>
<dbReference type="AlphaFoldDB" id="A0A426YJ26"/>
<sequence>MMLDPVFCVVIYKHPIQICSRNLDRVRKLKSAMTRLIARVQKVHISPPFIHALDNHRNQLIQVIVYFDIFGLLNFSGLTKH</sequence>
<dbReference type="EMBL" id="AMZH03012057">
    <property type="protein sequence ID" value="RRT51752.1"/>
    <property type="molecule type" value="Genomic_DNA"/>
</dbReference>
<name>A0A426YJ26_ENSVE</name>
<feature type="non-terminal residue" evidence="1">
    <location>
        <position position="81"/>
    </location>
</feature>